<evidence type="ECO:0000313" key="1">
    <source>
        <dbReference type="EMBL" id="EEG35134.1"/>
    </source>
</evidence>
<proteinExistence type="predicted"/>
<dbReference type="EMBL" id="ACEP01000148">
    <property type="protein sequence ID" value="EEG35134.1"/>
    <property type="molecule type" value="Genomic_DNA"/>
</dbReference>
<protein>
    <submittedName>
        <fullName evidence="1">Uncharacterized protein</fullName>
    </submittedName>
</protein>
<evidence type="ECO:0000313" key="2">
    <source>
        <dbReference type="Proteomes" id="UP000003174"/>
    </source>
</evidence>
<feature type="non-terminal residue" evidence="1">
    <location>
        <position position="48"/>
    </location>
</feature>
<accession>C0F002</accession>
<name>C0F002_9FIRM</name>
<reference evidence="1 2" key="2">
    <citation type="submission" date="2009-02" db="EMBL/GenBank/DDBJ databases">
        <title>Draft genome sequence of Eubacterium hallii (DSM 3353).</title>
        <authorList>
            <person name="Sudarsanam P."/>
            <person name="Ley R."/>
            <person name="Guruge J."/>
            <person name="Turnbaugh P.J."/>
            <person name="Mahowald M."/>
            <person name="Liep D."/>
            <person name="Gordon J."/>
        </authorList>
    </citation>
    <scope>NUCLEOTIDE SEQUENCE [LARGE SCALE GENOMIC DNA]</scope>
    <source>
        <strain evidence="1 2">DSM 3353</strain>
    </source>
</reference>
<comment type="caution">
    <text evidence="1">The sequence shown here is derived from an EMBL/GenBank/DDBJ whole genome shotgun (WGS) entry which is preliminary data.</text>
</comment>
<organism evidence="1 2">
    <name type="scientific">Anaerobutyricum hallii DSM 3353</name>
    <dbReference type="NCBI Taxonomy" id="411469"/>
    <lineage>
        <taxon>Bacteria</taxon>
        <taxon>Bacillati</taxon>
        <taxon>Bacillota</taxon>
        <taxon>Clostridia</taxon>
        <taxon>Lachnospirales</taxon>
        <taxon>Lachnospiraceae</taxon>
        <taxon>Anaerobutyricum</taxon>
    </lineage>
</organism>
<reference evidence="1 2" key="1">
    <citation type="submission" date="2009-01" db="EMBL/GenBank/DDBJ databases">
        <authorList>
            <person name="Fulton L."/>
            <person name="Clifton S."/>
            <person name="Fulton B."/>
            <person name="Xu J."/>
            <person name="Minx P."/>
            <person name="Pepin K.H."/>
            <person name="Johnson M."/>
            <person name="Bhonagiri V."/>
            <person name="Nash W.E."/>
            <person name="Mardis E.R."/>
            <person name="Wilson R.K."/>
        </authorList>
    </citation>
    <scope>NUCLEOTIDE SEQUENCE [LARGE SCALE GENOMIC DNA]</scope>
    <source>
        <strain evidence="1 2">DSM 3353</strain>
    </source>
</reference>
<dbReference type="AlphaFoldDB" id="C0F002"/>
<dbReference type="Proteomes" id="UP000003174">
    <property type="component" value="Unassembled WGS sequence"/>
</dbReference>
<sequence>MLLQPKHSPQEIKQSIFVAWKQVLDTSDRASIQHAATKVTNMDCFGML</sequence>
<gene>
    <name evidence="1" type="ORF">EUBHAL_03013</name>
</gene>